<evidence type="ECO:0000313" key="9">
    <source>
        <dbReference type="EMBL" id="TDO49161.1"/>
    </source>
</evidence>
<dbReference type="AlphaFoldDB" id="A0A4R6KGK2"/>
<name>A0A4R6KGK2_9ACTN</name>
<feature type="domain" description="ABC transmembrane type-1" evidence="8">
    <location>
        <begin position="89"/>
        <end position="308"/>
    </location>
</feature>
<dbReference type="PANTHER" id="PTHR43227:SF11">
    <property type="entry name" value="BLL4140 PROTEIN"/>
    <property type="match status" value="1"/>
</dbReference>
<comment type="subcellular location">
    <subcellularLocation>
        <location evidence="1 7">Cell membrane</location>
        <topology evidence="1 7">Multi-pass membrane protein</topology>
    </subcellularLocation>
</comment>
<feature type="transmembrane region" description="Helical" evidence="7">
    <location>
        <begin position="178"/>
        <end position="202"/>
    </location>
</feature>
<gene>
    <name evidence="9" type="ORF">EV643_106130</name>
</gene>
<evidence type="ECO:0000256" key="2">
    <source>
        <dbReference type="ARBA" id="ARBA00022448"/>
    </source>
</evidence>
<feature type="transmembrane region" description="Helical" evidence="7">
    <location>
        <begin position="88"/>
        <end position="115"/>
    </location>
</feature>
<evidence type="ECO:0000313" key="10">
    <source>
        <dbReference type="Proteomes" id="UP000295388"/>
    </source>
</evidence>
<dbReference type="InterPro" id="IPR000515">
    <property type="entry name" value="MetI-like"/>
</dbReference>
<feature type="transmembrane region" description="Helical" evidence="7">
    <location>
        <begin position="127"/>
        <end position="148"/>
    </location>
</feature>
<feature type="transmembrane region" description="Helical" evidence="7">
    <location>
        <begin position="287"/>
        <end position="312"/>
    </location>
</feature>
<dbReference type="RefSeq" id="WP_133800548.1">
    <property type="nucleotide sequence ID" value="NZ_SNWQ01000006.1"/>
</dbReference>
<feature type="transmembrane region" description="Helical" evidence="7">
    <location>
        <begin position="223"/>
        <end position="244"/>
    </location>
</feature>
<dbReference type="SUPFAM" id="SSF161098">
    <property type="entry name" value="MetI-like"/>
    <property type="match status" value="1"/>
</dbReference>
<dbReference type="EMBL" id="SNWQ01000006">
    <property type="protein sequence ID" value="TDO49161.1"/>
    <property type="molecule type" value="Genomic_DNA"/>
</dbReference>
<proteinExistence type="inferred from homology"/>
<protein>
    <submittedName>
        <fullName evidence="9">Multiple sugar transport system permease protein</fullName>
    </submittedName>
</protein>
<feature type="transmembrane region" description="Helical" evidence="7">
    <location>
        <begin position="29"/>
        <end position="51"/>
    </location>
</feature>
<dbReference type="OrthoDB" id="3341820at2"/>
<sequence length="321" mass="35918">MTTTVERPRAKVPAAQRTPRRPGRFRKHLWSYLFLVPMVLLFGGFTVWPLMASWWYSFFDWDGVGTPSNWVGFANFAEVLRADAFWRAFWHSLVFSLAAIFVELPLALVLAILLNNSWLRFRNLYRLVLFLPVVATTAVIGIVIAILLDPAGGLVNRILLDTGLVDQPVNFLGSTSTALPTLLSIDVWKGFGITLIYWLAALQTVPKELQEAAEIDGAGFWRALRFVTLPVVMPIAIVILLLVFQRSLNTFDLVRAVTEGGPDYATDVVPTYIYRFAFDPSLQAPRYGFASAAGVVFGLLTLVVTLLQAPFLRRRLDGGRR</sequence>
<evidence type="ECO:0000256" key="3">
    <source>
        <dbReference type="ARBA" id="ARBA00022475"/>
    </source>
</evidence>
<dbReference type="GO" id="GO:0055085">
    <property type="term" value="P:transmembrane transport"/>
    <property type="evidence" value="ECO:0007669"/>
    <property type="project" value="InterPro"/>
</dbReference>
<dbReference type="PROSITE" id="PS50928">
    <property type="entry name" value="ABC_TM1"/>
    <property type="match status" value="1"/>
</dbReference>
<comment type="caution">
    <text evidence="9">The sequence shown here is derived from an EMBL/GenBank/DDBJ whole genome shotgun (WGS) entry which is preliminary data.</text>
</comment>
<keyword evidence="5 7" id="KW-1133">Transmembrane helix</keyword>
<evidence type="ECO:0000256" key="7">
    <source>
        <dbReference type="RuleBase" id="RU363032"/>
    </source>
</evidence>
<organism evidence="9 10">
    <name type="scientific">Kribbella caucasensis</name>
    <dbReference type="NCBI Taxonomy" id="2512215"/>
    <lineage>
        <taxon>Bacteria</taxon>
        <taxon>Bacillati</taxon>
        <taxon>Actinomycetota</taxon>
        <taxon>Actinomycetes</taxon>
        <taxon>Propionibacteriales</taxon>
        <taxon>Kribbellaceae</taxon>
        <taxon>Kribbella</taxon>
    </lineage>
</organism>
<dbReference type="Pfam" id="PF00528">
    <property type="entry name" value="BPD_transp_1"/>
    <property type="match status" value="1"/>
</dbReference>
<dbReference type="CDD" id="cd06261">
    <property type="entry name" value="TM_PBP2"/>
    <property type="match status" value="1"/>
</dbReference>
<keyword evidence="3" id="KW-1003">Cell membrane</keyword>
<keyword evidence="10" id="KW-1185">Reference proteome</keyword>
<comment type="similarity">
    <text evidence="7">Belongs to the binding-protein-dependent transport system permease family.</text>
</comment>
<keyword evidence="9" id="KW-0762">Sugar transport</keyword>
<evidence type="ECO:0000256" key="1">
    <source>
        <dbReference type="ARBA" id="ARBA00004651"/>
    </source>
</evidence>
<evidence type="ECO:0000259" key="8">
    <source>
        <dbReference type="PROSITE" id="PS50928"/>
    </source>
</evidence>
<evidence type="ECO:0000256" key="4">
    <source>
        <dbReference type="ARBA" id="ARBA00022692"/>
    </source>
</evidence>
<dbReference type="InterPro" id="IPR035906">
    <property type="entry name" value="MetI-like_sf"/>
</dbReference>
<accession>A0A4R6KGK2</accession>
<dbReference type="Proteomes" id="UP000295388">
    <property type="component" value="Unassembled WGS sequence"/>
</dbReference>
<keyword evidence="2 7" id="KW-0813">Transport</keyword>
<keyword evidence="6 7" id="KW-0472">Membrane</keyword>
<dbReference type="InterPro" id="IPR050809">
    <property type="entry name" value="UgpAE/MalFG_permease"/>
</dbReference>
<reference evidence="9 10" key="1">
    <citation type="submission" date="2019-03" db="EMBL/GenBank/DDBJ databases">
        <title>Genomic Encyclopedia of Type Strains, Phase III (KMG-III): the genomes of soil and plant-associated and newly described type strains.</title>
        <authorList>
            <person name="Whitman W."/>
        </authorList>
    </citation>
    <scope>NUCLEOTIDE SEQUENCE [LARGE SCALE GENOMIC DNA]</scope>
    <source>
        <strain evidence="9 10">VKM Ac-2527</strain>
    </source>
</reference>
<dbReference type="Gene3D" id="1.10.3720.10">
    <property type="entry name" value="MetI-like"/>
    <property type="match status" value="1"/>
</dbReference>
<dbReference type="GO" id="GO:0005886">
    <property type="term" value="C:plasma membrane"/>
    <property type="evidence" value="ECO:0007669"/>
    <property type="project" value="UniProtKB-SubCell"/>
</dbReference>
<evidence type="ECO:0000256" key="5">
    <source>
        <dbReference type="ARBA" id="ARBA00022989"/>
    </source>
</evidence>
<dbReference type="PANTHER" id="PTHR43227">
    <property type="entry name" value="BLL4140 PROTEIN"/>
    <property type="match status" value="1"/>
</dbReference>
<keyword evidence="4 7" id="KW-0812">Transmembrane</keyword>
<evidence type="ECO:0000256" key="6">
    <source>
        <dbReference type="ARBA" id="ARBA00023136"/>
    </source>
</evidence>